<keyword evidence="1" id="KW-0479">Metal-binding</keyword>
<dbReference type="PROSITE" id="PS00198">
    <property type="entry name" value="4FE4S_FER_1"/>
    <property type="match status" value="1"/>
</dbReference>
<evidence type="ECO:0000259" key="4">
    <source>
        <dbReference type="PROSITE" id="PS51379"/>
    </source>
</evidence>
<sequence length="223" mass="24265">TMHQIVNDIGGGIAGQLKLKAVQVGGPSGGCVPANLAHIPVDFEALKDVGAMMGSGGLVVLDETDCMVDIARYFLDFTQNQSCGKCTFCRIGTRRMLDILERLCNGQGKKTDIEELEHLAQMVKRTSLCGLGKTAPNPVLSTIKYFRDEYEAHLEKRCPTGKCKALITYSVTDDCIGCSLCAQHCPADAIEMKPYEKHEIDPEKCIRCGTCESVCQSDAIKVQ</sequence>
<dbReference type="AlphaFoldDB" id="X0WE05"/>
<dbReference type="SUPFAM" id="SSF54862">
    <property type="entry name" value="4Fe-4S ferredoxins"/>
    <property type="match status" value="1"/>
</dbReference>
<dbReference type="Pfam" id="PF12838">
    <property type="entry name" value="Fer4_7"/>
    <property type="match status" value="1"/>
</dbReference>
<organism evidence="5">
    <name type="scientific">marine sediment metagenome</name>
    <dbReference type="NCBI Taxonomy" id="412755"/>
    <lineage>
        <taxon>unclassified sequences</taxon>
        <taxon>metagenomes</taxon>
        <taxon>ecological metagenomes</taxon>
    </lineage>
</organism>
<evidence type="ECO:0000313" key="5">
    <source>
        <dbReference type="EMBL" id="GAG10901.1"/>
    </source>
</evidence>
<reference evidence="5" key="1">
    <citation type="journal article" date="2014" name="Front. Microbiol.">
        <title>High frequency of phylogenetically diverse reductive dehalogenase-homologous genes in deep subseafloor sedimentary metagenomes.</title>
        <authorList>
            <person name="Kawai M."/>
            <person name="Futagami T."/>
            <person name="Toyoda A."/>
            <person name="Takaki Y."/>
            <person name="Nishi S."/>
            <person name="Hori S."/>
            <person name="Arai W."/>
            <person name="Tsubouchi T."/>
            <person name="Morono Y."/>
            <person name="Uchiyama I."/>
            <person name="Ito T."/>
            <person name="Fujiyama A."/>
            <person name="Inagaki F."/>
            <person name="Takami H."/>
        </authorList>
    </citation>
    <scope>NUCLEOTIDE SEQUENCE</scope>
    <source>
        <strain evidence="5">Expedition CK06-06</strain>
    </source>
</reference>
<feature type="domain" description="4Fe-4S ferredoxin-type" evidence="4">
    <location>
        <begin position="165"/>
        <end position="195"/>
    </location>
</feature>
<proteinExistence type="predicted"/>
<evidence type="ECO:0000256" key="2">
    <source>
        <dbReference type="ARBA" id="ARBA00023004"/>
    </source>
</evidence>
<gene>
    <name evidence="5" type="ORF">S01H1_46810</name>
</gene>
<dbReference type="InterPro" id="IPR017896">
    <property type="entry name" value="4Fe4S_Fe-S-bd"/>
</dbReference>
<dbReference type="Gene3D" id="1.20.1440.230">
    <property type="entry name" value="NADH-ubiquinone oxidoreductase 51kDa subunit, iron-sulphur binding domain"/>
    <property type="match status" value="1"/>
</dbReference>
<keyword evidence="2" id="KW-0408">Iron</keyword>
<dbReference type="EMBL" id="BARS01029988">
    <property type="protein sequence ID" value="GAG10901.1"/>
    <property type="molecule type" value="Genomic_DNA"/>
</dbReference>
<keyword evidence="3" id="KW-0411">Iron-sulfur</keyword>
<dbReference type="Gene3D" id="3.10.20.600">
    <property type="match status" value="1"/>
</dbReference>
<evidence type="ECO:0000256" key="3">
    <source>
        <dbReference type="ARBA" id="ARBA00023014"/>
    </source>
</evidence>
<dbReference type="InterPro" id="IPR019575">
    <property type="entry name" value="Nuop51_4Fe4S-bd"/>
</dbReference>
<dbReference type="PANTHER" id="PTHR43578">
    <property type="entry name" value="NADH-QUINONE OXIDOREDUCTASE SUBUNIT F"/>
    <property type="match status" value="1"/>
</dbReference>
<evidence type="ECO:0000256" key="1">
    <source>
        <dbReference type="ARBA" id="ARBA00022723"/>
    </source>
</evidence>
<dbReference type="SMART" id="SM00928">
    <property type="entry name" value="NADH_4Fe-4S"/>
    <property type="match status" value="1"/>
</dbReference>
<dbReference type="PROSITE" id="PS51379">
    <property type="entry name" value="4FE4S_FER_2"/>
    <property type="match status" value="2"/>
</dbReference>
<dbReference type="InterPro" id="IPR017900">
    <property type="entry name" value="4Fe4S_Fe_S_CS"/>
</dbReference>
<protein>
    <recommendedName>
        <fullName evidence="4">4Fe-4S ferredoxin-type domain-containing protein</fullName>
    </recommendedName>
</protein>
<dbReference type="GO" id="GO:0051539">
    <property type="term" value="F:4 iron, 4 sulfur cluster binding"/>
    <property type="evidence" value="ECO:0007669"/>
    <property type="project" value="InterPro"/>
</dbReference>
<dbReference type="PANTHER" id="PTHR43578:SF3">
    <property type="entry name" value="NADH-QUINONE OXIDOREDUCTASE SUBUNIT F"/>
    <property type="match status" value="1"/>
</dbReference>
<comment type="caution">
    <text evidence="5">The sequence shown here is derived from an EMBL/GenBank/DDBJ whole genome shotgun (WGS) entry which is preliminary data.</text>
</comment>
<accession>X0WE05</accession>
<dbReference type="SUPFAM" id="SSF140490">
    <property type="entry name" value="Nqo1C-terminal domain-like"/>
    <property type="match status" value="1"/>
</dbReference>
<dbReference type="Gene3D" id="3.30.70.20">
    <property type="match status" value="1"/>
</dbReference>
<dbReference type="GO" id="GO:0046872">
    <property type="term" value="F:metal ion binding"/>
    <property type="evidence" value="ECO:0007669"/>
    <property type="project" value="UniProtKB-KW"/>
</dbReference>
<dbReference type="InterPro" id="IPR037207">
    <property type="entry name" value="Nuop51_4Fe4S-bd_sf"/>
</dbReference>
<name>X0WE05_9ZZZZ</name>
<dbReference type="SUPFAM" id="SSF142984">
    <property type="entry name" value="Nqo1 middle domain-like"/>
    <property type="match status" value="1"/>
</dbReference>
<feature type="domain" description="4Fe-4S ferredoxin-type" evidence="4">
    <location>
        <begin position="196"/>
        <end position="223"/>
    </location>
</feature>
<dbReference type="FunFam" id="1.20.1440.230:FF:000001">
    <property type="entry name" value="Mitochondrial NADH dehydrogenase flavoprotein 1"/>
    <property type="match status" value="1"/>
</dbReference>
<feature type="non-terminal residue" evidence="5">
    <location>
        <position position="1"/>
    </location>
</feature>
<dbReference type="Pfam" id="PF10589">
    <property type="entry name" value="NADH_4Fe-4S"/>
    <property type="match status" value="1"/>
</dbReference>